<dbReference type="InterPro" id="IPR032675">
    <property type="entry name" value="LRR_dom_sf"/>
</dbReference>
<comment type="similarity">
    <text evidence="2">Belongs to the RLP family.</text>
</comment>
<dbReference type="SUPFAM" id="SSF52058">
    <property type="entry name" value="L domain-like"/>
    <property type="match status" value="2"/>
</dbReference>
<gene>
    <name evidence="15" type="ORF">LUZ62_034138</name>
</gene>
<evidence type="ECO:0000256" key="10">
    <source>
        <dbReference type="ARBA" id="ARBA00023170"/>
    </source>
</evidence>
<dbReference type="FunFam" id="3.80.10.10:FF:000041">
    <property type="entry name" value="LRR receptor-like serine/threonine-protein kinase ERECTA"/>
    <property type="match status" value="1"/>
</dbReference>
<dbReference type="SMART" id="SM00369">
    <property type="entry name" value="LRR_TYP"/>
    <property type="match status" value="10"/>
</dbReference>
<feature type="signal peptide" evidence="13">
    <location>
        <begin position="1"/>
        <end position="23"/>
    </location>
</feature>
<evidence type="ECO:0000256" key="5">
    <source>
        <dbReference type="ARBA" id="ARBA00022692"/>
    </source>
</evidence>
<keyword evidence="16" id="KW-1185">Reference proteome</keyword>
<keyword evidence="6 13" id="KW-0732">Signal</keyword>
<dbReference type="EMBL" id="JAMFTS010000001">
    <property type="protein sequence ID" value="KAJ4821572.1"/>
    <property type="molecule type" value="Genomic_DNA"/>
</dbReference>
<reference evidence="15" key="1">
    <citation type="submission" date="2022-08" db="EMBL/GenBank/DDBJ databases">
        <authorList>
            <person name="Marques A."/>
        </authorList>
    </citation>
    <scope>NUCLEOTIDE SEQUENCE</scope>
    <source>
        <strain evidence="15">RhyPub2mFocal</strain>
        <tissue evidence="15">Leaves</tissue>
    </source>
</reference>
<sequence>MMTIKNVPSALFFVLLLTRAIFGTCDDERTNSNCLSSERGALLTLKAGFVDPKNRLSSWEGHDCCSWRGVTCSNATGHVVKLDLGNTYGRIIQDEVWFADMSYALHGEIRSSMIFLQNLYYLDLSSNNFSRSKIPEYIGSLKELRYLKLAHSHFGGRIPPELHNLSNLQYLDLSWNNIYSKDVSWLADLSSLKLLDLSGVNLTGSVNWEKLGTLSHLQALHLFYCGLNETSFSLSHVNFTELVTVDLSFNEFSNPVALNWIWNITCLKYLSFSANNFDVRLPNALRNMNSIEELYLGGNNLVDMKPNDLKNLINLKFLDLSENKLIGDITEFIESLSPYRFQSLDLGENNLYGNLFGWIGRMTSLTTLSLSHNYLSGPIPLSIRTLTRLVELDLSDNNFHGEITENHLSRMSNLKKLDLSFNSVRLIVDANWLPPFRLSYIDLSSCCLGPKFPEWLKWQTHVRFLYISNTSIADEVPVWFWHVFSKSRRLDLSKNNLIGPMPKSLEFMSITQLDLSENQFQGLIPKLPKNLYELDLSRNALSGFLPSNWKYLFLGSLNLKQNLLNDSILKSICQLEHLVFLDLSHNFLVGNIPNCWRSNLNSTEKNYSRRWSSNESIVKPIALKSLILSHNNLSGEFPKHLKYFKSLIILNLHNNNFVGSVPPWIRKKLPSLRFLLLGSNRFNGTIPNQLFKLEVLQLLDLSNNNLNGTLPRSLRSLQALTTIRDDIFESHDPFSIDVGMYPLTDAAPILIEVDTKGQLLDFEYNILYYKSLDLSHNNLVGNIPEEIGALVGLRNLNLSRNKLYGDIPRSVGKLQSLESLDLSNNDLSGSIPLSLSDLTFLNHLNLSYNNLSGRIPSGRQLQTLDDPSIYEGNNGLCGFPLPIECSENKTTSQYFISEKESCHDVYVGVIIGFAFGAWTVYGSLLFKKSWRVAYFVFVDNMYDRFYVFVILNARIMRK</sequence>
<evidence type="ECO:0000313" key="15">
    <source>
        <dbReference type="EMBL" id="KAJ4821572.1"/>
    </source>
</evidence>
<dbReference type="Pfam" id="PF00560">
    <property type="entry name" value="LRR_1"/>
    <property type="match status" value="12"/>
</dbReference>
<dbReference type="GO" id="GO:0005886">
    <property type="term" value="C:plasma membrane"/>
    <property type="evidence" value="ECO:0007669"/>
    <property type="project" value="UniProtKB-SubCell"/>
</dbReference>
<protein>
    <submittedName>
        <fullName evidence="15">Receptor-like protein 12</fullName>
    </submittedName>
</protein>
<dbReference type="FunFam" id="3.80.10.10:FF:000649">
    <property type="entry name" value="Leucine Rich Repeat family protein"/>
    <property type="match status" value="1"/>
</dbReference>
<evidence type="ECO:0000259" key="14">
    <source>
        <dbReference type="Pfam" id="PF08263"/>
    </source>
</evidence>
<dbReference type="PANTHER" id="PTHR48063">
    <property type="entry name" value="LRR RECEPTOR-LIKE KINASE"/>
    <property type="match status" value="1"/>
</dbReference>
<evidence type="ECO:0000256" key="12">
    <source>
        <dbReference type="SAM" id="Phobius"/>
    </source>
</evidence>
<name>A0AAV8HV36_9POAL</name>
<keyword evidence="3" id="KW-1003">Cell membrane</keyword>
<evidence type="ECO:0000256" key="9">
    <source>
        <dbReference type="ARBA" id="ARBA00023136"/>
    </source>
</evidence>
<feature type="transmembrane region" description="Helical" evidence="12">
    <location>
        <begin position="905"/>
        <end position="926"/>
    </location>
</feature>
<dbReference type="InterPro" id="IPR001611">
    <property type="entry name" value="Leu-rich_rpt"/>
</dbReference>
<dbReference type="PROSITE" id="PS51450">
    <property type="entry name" value="LRR"/>
    <property type="match status" value="3"/>
</dbReference>
<accession>A0AAV8HV36</accession>
<dbReference type="PRINTS" id="PR00019">
    <property type="entry name" value="LEURICHRPT"/>
</dbReference>
<organism evidence="15 16">
    <name type="scientific">Rhynchospora pubera</name>
    <dbReference type="NCBI Taxonomy" id="906938"/>
    <lineage>
        <taxon>Eukaryota</taxon>
        <taxon>Viridiplantae</taxon>
        <taxon>Streptophyta</taxon>
        <taxon>Embryophyta</taxon>
        <taxon>Tracheophyta</taxon>
        <taxon>Spermatophyta</taxon>
        <taxon>Magnoliopsida</taxon>
        <taxon>Liliopsida</taxon>
        <taxon>Poales</taxon>
        <taxon>Cyperaceae</taxon>
        <taxon>Cyperoideae</taxon>
        <taxon>Rhynchosporeae</taxon>
        <taxon>Rhynchospora</taxon>
    </lineage>
</organism>
<evidence type="ECO:0000256" key="13">
    <source>
        <dbReference type="SAM" id="SignalP"/>
    </source>
</evidence>
<comment type="caution">
    <text evidence="15">The sequence shown here is derived from an EMBL/GenBank/DDBJ whole genome shotgun (WGS) entry which is preliminary data.</text>
</comment>
<proteinExistence type="inferred from homology"/>
<keyword evidence="8 12" id="KW-1133">Transmembrane helix</keyword>
<evidence type="ECO:0000256" key="8">
    <source>
        <dbReference type="ARBA" id="ARBA00022989"/>
    </source>
</evidence>
<evidence type="ECO:0000256" key="6">
    <source>
        <dbReference type="ARBA" id="ARBA00022729"/>
    </source>
</evidence>
<evidence type="ECO:0000256" key="3">
    <source>
        <dbReference type="ARBA" id="ARBA00022475"/>
    </source>
</evidence>
<dbReference type="InterPro" id="IPR046956">
    <property type="entry name" value="RLP23-like"/>
</dbReference>
<evidence type="ECO:0000313" key="16">
    <source>
        <dbReference type="Proteomes" id="UP001140206"/>
    </source>
</evidence>
<keyword evidence="4" id="KW-0433">Leucine-rich repeat</keyword>
<dbReference type="AlphaFoldDB" id="A0AAV8HV36"/>
<dbReference type="SMART" id="SM00365">
    <property type="entry name" value="LRR_SD22"/>
    <property type="match status" value="6"/>
</dbReference>
<dbReference type="SUPFAM" id="SSF52047">
    <property type="entry name" value="RNI-like"/>
    <property type="match status" value="1"/>
</dbReference>
<evidence type="ECO:0000256" key="7">
    <source>
        <dbReference type="ARBA" id="ARBA00022737"/>
    </source>
</evidence>
<dbReference type="InterPro" id="IPR013210">
    <property type="entry name" value="LRR_N_plant-typ"/>
</dbReference>
<feature type="chain" id="PRO_5043361683" evidence="13">
    <location>
        <begin position="24"/>
        <end position="958"/>
    </location>
</feature>
<dbReference type="Gene3D" id="3.80.10.10">
    <property type="entry name" value="Ribonuclease Inhibitor"/>
    <property type="match status" value="3"/>
</dbReference>
<dbReference type="Pfam" id="PF13516">
    <property type="entry name" value="LRR_6"/>
    <property type="match status" value="1"/>
</dbReference>
<dbReference type="PANTHER" id="PTHR48063:SF93">
    <property type="entry name" value="LEUCINE-RICH REPEAT-CONTAINING N-TERMINAL PLANT-TYPE DOMAIN-CONTAINING PROTEIN"/>
    <property type="match status" value="1"/>
</dbReference>
<keyword evidence="11" id="KW-0325">Glycoprotein</keyword>
<keyword evidence="9 12" id="KW-0472">Membrane</keyword>
<dbReference type="Proteomes" id="UP001140206">
    <property type="component" value="Chromosome 1"/>
</dbReference>
<dbReference type="FunFam" id="3.80.10.10:FF:001347">
    <property type="entry name" value="LRR receptor-like serine/threonine-protein kinase GSO2"/>
    <property type="match status" value="1"/>
</dbReference>
<keyword evidence="5 12" id="KW-0812">Transmembrane</keyword>
<keyword evidence="10 15" id="KW-0675">Receptor</keyword>
<evidence type="ECO:0000256" key="11">
    <source>
        <dbReference type="ARBA" id="ARBA00023180"/>
    </source>
</evidence>
<dbReference type="Pfam" id="PF08263">
    <property type="entry name" value="LRRNT_2"/>
    <property type="match status" value="1"/>
</dbReference>
<evidence type="ECO:0000256" key="4">
    <source>
        <dbReference type="ARBA" id="ARBA00022614"/>
    </source>
</evidence>
<feature type="domain" description="Leucine-rich repeat-containing N-terminal plant-type" evidence="14">
    <location>
        <begin position="36"/>
        <end position="73"/>
    </location>
</feature>
<dbReference type="FunFam" id="3.80.10.10:FF:000213">
    <property type="entry name" value="Tyrosine-sulfated glycopeptide receptor 1"/>
    <property type="match status" value="1"/>
</dbReference>
<evidence type="ECO:0000256" key="1">
    <source>
        <dbReference type="ARBA" id="ARBA00004251"/>
    </source>
</evidence>
<evidence type="ECO:0000256" key="2">
    <source>
        <dbReference type="ARBA" id="ARBA00009592"/>
    </source>
</evidence>
<dbReference type="InterPro" id="IPR003591">
    <property type="entry name" value="Leu-rich_rpt_typical-subtyp"/>
</dbReference>
<keyword evidence="7" id="KW-0677">Repeat</keyword>
<comment type="subcellular location">
    <subcellularLocation>
        <location evidence="1">Cell membrane</location>
        <topology evidence="1">Single-pass type I membrane protein</topology>
    </subcellularLocation>
</comment>